<proteinExistence type="predicted"/>
<name>A0ABP0M4K4_9DINO</name>
<protein>
    <submittedName>
        <fullName evidence="1">Uncharacterized protein</fullName>
    </submittedName>
</protein>
<dbReference type="EMBL" id="CAXAMM010019773">
    <property type="protein sequence ID" value="CAK9046426.1"/>
    <property type="molecule type" value="Genomic_DNA"/>
</dbReference>
<sequence>MHSKLKTLEKAGRPELKDMYTKCKSQAEKRAFFYDIYCLDPNVSERSVTKHDEEDSRTIVDLDDDWYTAEEIAEKKGIKPGCQDYDLKVEASVKGMDERPHEDGNLAALGVKQYHFFKSTTKSQVVKKRKVQMEEKVEDVSQDDFAQMRQAMHSDLTQKMIGNSSSSGRSGLNKAQEGEVEVQVDWLQHYKDSYKKVKGSLTSMNTEVHALEVLKEKLSTSPETGMKQLVKDQLEAKSSALHNEKKKRMSEHLLFAKEYKDEEEAKQKASELNAMNEAMQTFLKSFRKEIAVHKAAISS</sequence>
<accession>A0ABP0M4K4</accession>
<evidence type="ECO:0000313" key="1">
    <source>
        <dbReference type="EMBL" id="CAK9046426.1"/>
    </source>
</evidence>
<gene>
    <name evidence="1" type="ORF">SCF082_LOCUS26125</name>
</gene>
<comment type="caution">
    <text evidence="1">The sequence shown here is derived from an EMBL/GenBank/DDBJ whole genome shotgun (WGS) entry which is preliminary data.</text>
</comment>
<organism evidence="1 2">
    <name type="scientific">Durusdinium trenchii</name>
    <dbReference type="NCBI Taxonomy" id="1381693"/>
    <lineage>
        <taxon>Eukaryota</taxon>
        <taxon>Sar</taxon>
        <taxon>Alveolata</taxon>
        <taxon>Dinophyceae</taxon>
        <taxon>Suessiales</taxon>
        <taxon>Symbiodiniaceae</taxon>
        <taxon>Durusdinium</taxon>
    </lineage>
</organism>
<keyword evidence="2" id="KW-1185">Reference proteome</keyword>
<evidence type="ECO:0000313" key="2">
    <source>
        <dbReference type="Proteomes" id="UP001642464"/>
    </source>
</evidence>
<reference evidence="1 2" key="1">
    <citation type="submission" date="2024-02" db="EMBL/GenBank/DDBJ databases">
        <authorList>
            <person name="Chen Y."/>
            <person name="Shah S."/>
            <person name="Dougan E. K."/>
            <person name="Thang M."/>
            <person name="Chan C."/>
        </authorList>
    </citation>
    <scope>NUCLEOTIDE SEQUENCE [LARGE SCALE GENOMIC DNA]</scope>
</reference>
<dbReference type="Proteomes" id="UP001642464">
    <property type="component" value="Unassembled WGS sequence"/>
</dbReference>